<reference evidence="2 3" key="1">
    <citation type="journal article" date="2019" name="Commun. Biol.">
        <title>The bagworm genome reveals a unique fibroin gene that provides high tensile strength.</title>
        <authorList>
            <person name="Kono N."/>
            <person name="Nakamura H."/>
            <person name="Ohtoshi R."/>
            <person name="Tomita M."/>
            <person name="Numata K."/>
            <person name="Arakawa K."/>
        </authorList>
    </citation>
    <scope>NUCLEOTIDE SEQUENCE [LARGE SCALE GENOMIC DNA]</scope>
</reference>
<dbReference type="Proteomes" id="UP000299102">
    <property type="component" value="Unassembled WGS sequence"/>
</dbReference>
<feature type="chain" id="PRO_5020041236" evidence="1">
    <location>
        <begin position="18"/>
        <end position="226"/>
    </location>
</feature>
<feature type="signal peptide" evidence="1">
    <location>
        <begin position="1"/>
        <end position="17"/>
    </location>
</feature>
<evidence type="ECO:0000313" key="3">
    <source>
        <dbReference type="Proteomes" id="UP000299102"/>
    </source>
</evidence>
<dbReference type="EMBL" id="BGZK01001906">
    <property type="protein sequence ID" value="GBP88103.1"/>
    <property type="molecule type" value="Genomic_DNA"/>
</dbReference>
<proteinExistence type="predicted"/>
<sequence length="226" mass="25149">MLAVVCLLLFIPKLIHFKKSGNNNNNDDEGDERSFGIRTKNAVELSSIQQVLDRAISVYGAQAPDCGVVCRLRHVIDDIAEFEPYYRHRSTLNLQNVVDLKIFGIHFPLSVLVGTADVGVRGARHDTTMNLAEALVTPTMSNNALVLHQRYDLQLITISYSMEENGTLYDGFARSRIFKVHAKREVLVQFIILVQARAAGARSGLERPLTAQSALTRHTRALSGFT</sequence>
<keyword evidence="3" id="KW-1185">Reference proteome</keyword>
<keyword evidence="1" id="KW-0732">Signal</keyword>
<comment type="caution">
    <text evidence="2">The sequence shown here is derived from an EMBL/GenBank/DDBJ whole genome shotgun (WGS) entry which is preliminary data.</text>
</comment>
<protein>
    <submittedName>
        <fullName evidence="2">Uncharacterized protein</fullName>
    </submittedName>
</protein>
<dbReference type="OrthoDB" id="8122776at2759"/>
<organism evidence="2 3">
    <name type="scientific">Eumeta variegata</name>
    <name type="common">Bagworm moth</name>
    <name type="synonym">Eumeta japonica</name>
    <dbReference type="NCBI Taxonomy" id="151549"/>
    <lineage>
        <taxon>Eukaryota</taxon>
        <taxon>Metazoa</taxon>
        <taxon>Ecdysozoa</taxon>
        <taxon>Arthropoda</taxon>
        <taxon>Hexapoda</taxon>
        <taxon>Insecta</taxon>
        <taxon>Pterygota</taxon>
        <taxon>Neoptera</taxon>
        <taxon>Endopterygota</taxon>
        <taxon>Lepidoptera</taxon>
        <taxon>Glossata</taxon>
        <taxon>Ditrysia</taxon>
        <taxon>Tineoidea</taxon>
        <taxon>Psychidae</taxon>
        <taxon>Oiketicinae</taxon>
        <taxon>Eumeta</taxon>
    </lineage>
</organism>
<gene>
    <name evidence="2" type="ORF">EVAR_64579_1</name>
</gene>
<evidence type="ECO:0000256" key="1">
    <source>
        <dbReference type="SAM" id="SignalP"/>
    </source>
</evidence>
<evidence type="ECO:0000313" key="2">
    <source>
        <dbReference type="EMBL" id="GBP88103.1"/>
    </source>
</evidence>
<dbReference type="AlphaFoldDB" id="A0A4C1ZLL6"/>
<accession>A0A4C1ZLL6</accession>
<name>A0A4C1ZLL6_EUMVA</name>